<dbReference type="SUPFAM" id="SSF46689">
    <property type="entry name" value="Homeodomain-like"/>
    <property type="match status" value="2"/>
</dbReference>
<dbReference type="InterPro" id="IPR014710">
    <property type="entry name" value="RmlC-like_jellyroll"/>
</dbReference>
<dbReference type="InterPro" id="IPR009057">
    <property type="entry name" value="Homeodomain-like_sf"/>
</dbReference>
<organism evidence="5 6">
    <name type="scientific">Mesorhizobium denitrificans</name>
    <dbReference type="NCBI Taxonomy" id="2294114"/>
    <lineage>
        <taxon>Bacteria</taxon>
        <taxon>Pseudomonadati</taxon>
        <taxon>Pseudomonadota</taxon>
        <taxon>Alphaproteobacteria</taxon>
        <taxon>Hyphomicrobiales</taxon>
        <taxon>Phyllobacteriaceae</taxon>
        <taxon>Mesorhizobium</taxon>
    </lineage>
</organism>
<dbReference type="Pfam" id="PF12833">
    <property type="entry name" value="HTH_18"/>
    <property type="match status" value="1"/>
</dbReference>
<accession>A0A371XDP4</accession>
<dbReference type="Gene3D" id="2.60.120.10">
    <property type="entry name" value="Jelly Rolls"/>
    <property type="match status" value="1"/>
</dbReference>
<dbReference type="InterPro" id="IPR018062">
    <property type="entry name" value="HTH_AraC-typ_CS"/>
</dbReference>
<evidence type="ECO:0000259" key="4">
    <source>
        <dbReference type="PROSITE" id="PS01124"/>
    </source>
</evidence>
<feature type="domain" description="HTH araC/xylS-type" evidence="4">
    <location>
        <begin position="169"/>
        <end position="267"/>
    </location>
</feature>
<evidence type="ECO:0000256" key="2">
    <source>
        <dbReference type="ARBA" id="ARBA00023125"/>
    </source>
</evidence>
<comment type="caution">
    <text evidence="5">The sequence shown here is derived from an EMBL/GenBank/DDBJ whole genome shotgun (WGS) entry which is preliminary data.</text>
</comment>
<dbReference type="InterPro" id="IPR050204">
    <property type="entry name" value="AraC_XylS_family_regulators"/>
</dbReference>
<dbReference type="GO" id="GO:0003700">
    <property type="term" value="F:DNA-binding transcription factor activity"/>
    <property type="evidence" value="ECO:0007669"/>
    <property type="project" value="InterPro"/>
</dbReference>
<gene>
    <name evidence="5" type="ORF">DY251_12360</name>
</gene>
<sequence length="272" mass="30148">MASIKLYKGAFGHVSMLNAASDLVTHAHGEAHLIIWLEGDAGEIMVGERRVTPGPDCAIGVNSFEPHSHSFSPGEEPGRFLAFYIEPDWAAQRLGPKPATKLFQEPSIALEPWLRAAAVSLVDRLETEWGSADLNVYEVERLIDQLFEAALSARSAKGMPGTHLDFRVRKAVEMMRANVSGRMNFDKMARNVGLSRPHFFALFKEQMNLTPNVYWNTLRMEEALRQVEADGESLTAVACNLGFTTQSNFTRFFRDHAGVPPAVYREAARGAA</sequence>
<dbReference type="Gene3D" id="1.10.10.60">
    <property type="entry name" value="Homeodomain-like"/>
    <property type="match status" value="1"/>
</dbReference>
<dbReference type="PANTHER" id="PTHR46796:SF2">
    <property type="entry name" value="TRANSCRIPTIONAL REGULATORY PROTEIN"/>
    <property type="match status" value="1"/>
</dbReference>
<dbReference type="GO" id="GO:0043565">
    <property type="term" value="F:sequence-specific DNA binding"/>
    <property type="evidence" value="ECO:0007669"/>
    <property type="project" value="InterPro"/>
</dbReference>
<keyword evidence="3" id="KW-0804">Transcription</keyword>
<dbReference type="InterPro" id="IPR011051">
    <property type="entry name" value="RmlC_Cupin_sf"/>
</dbReference>
<dbReference type="EMBL" id="QURN01000008">
    <property type="protein sequence ID" value="RFC67332.1"/>
    <property type="molecule type" value="Genomic_DNA"/>
</dbReference>
<keyword evidence="2" id="KW-0238">DNA-binding</keyword>
<evidence type="ECO:0000313" key="6">
    <source>
        <dbReference type="Proteomes" id="UP000262379"/>
    </source>
</evidence>
<name>A0A371XDP4_9HYPH</name>
<dbReference type="PROSITE" id="PS01124">
    <property type="entry name" value="HTH_ARAC_FAMILY_2"/>
    <property type="match status" value="1"/>
</dbReference>
<dbReference type="RefSeq" id="WP_116624206.1">
    <property type="nucleotide sequence ID" value="NZ_QURN01000008.1"/>
</dbReference>
<protein>
    <submittedName>
        <fullName evidence="5">AraC family transcriptional regulator</fullName>
    </submittedName>
</protein>
<reference evidence="6" key="1">
    <citation type="submission" date="2018-08" db="EMBL/GenBank/DDBJ databases">
        <authorList>
            <person name="Im W.T."/>
        </authorList>
    </citation>
    <scope>NUCLEOTIDE SEQUENCE [LARGE SCALE GENOMIC DNA]</scope>
    <source>
        <strain evidence="6">LA-28</strain>
    </source>
</reference>
<keyword evidence="6" id="KW-1185">Reference proteome</keyword>
<dbReference type="Proteomes" id="UP000262379">
    <property type="component" value="Unassembled WGS sequence"/>
</dbReference>
<dbReference type="InterPro" id="IPR018060">
    <property type="entry name" value="HTH_AraC"/>
</dbReference>
<dbReference type="PANTHER" id="PTHR46796">
    <property type="entry name" value="HTH-TYPE TRANSCRIPTIONAL ACTIVATOR RHAS-RELATED"/>
    <property type="match status" value="1"/>
</dbReference>
<evidence type="ECO:0000256" key="3">
    <source>
        <dbReference type="ARBA" id="ARBA00023163"/>
    </source>
</evidence>
<dbReference type="AlphaFoldDB" id="A0A371XDP4"/>
<dbReference type="SUPFAM" id="SSF51182">
    <property type="entry name" value="RmlC-like cupins"/>
    <property type="match status" value="1"/>
</dbReference>
<evidence type="ECO:0000256" key="1">
    <source>
        <dbReference type="ARBA" id="ARBA00023015"/>
    </source>
</evidence>
<keyword evidence="1" id="KW-0805">Transcription regulation</keyword>
<evidence type="ECO:0000313" key="5">
    <source>
        <dbReference type="EMBL" id="RFC67332.1"/>
    </source>
</evidence>
<dbReference type="PROSITE" id="PS00041">
    <property type="entry name" value="HTH_ARAC_FAMILY_1"/>
    <property type="match status" value="1"/>
</dbReference>
<dbReference type="SMART" id="SM00342">
    <property type="entry name" value="HTH_ARAC"/>
    <property type="match status" value="1"/>
</dbReference>
<proteinExistence type="predicted"/>